<dbReference type="PANTHER" id="PTHR31669">
    <property type="entry name" value="PROTEIN FAR1-RELATED SEQUENCE 10-RELATED"/>
    <property type="match status" value="1"/>
</dbReference>
<evidence type="ECO:0000313" key="9">
    <source>
        <dbReference type="EMBL" id="URE20874.1"/>
    </source>
</evidence>
<evidence type="ECO:0000256" key="1">
    <source>
        <dbReference type="ARBA" id="ARBA00005889"/>
    </source>
</evidence>
<dbReference type="InterPro" id="IPR031052">
    <property type="entry name" value="FHY3/FAR1"/>
</dbReference>
<keyword evidence="6" id="KW-0539">Nucleus</keyword>
<dbReference type="Proteomes" id="UP001055439">
    <property type="component" value="Chromosome 7"/>
</dbReference>
<comment type="function">
    <text evidence="6">Putative transcription activator involved in regulating light control of development.</text>
</comment>
<keyword evidence="2 6" id="KW-0479">Metal-binding</keyword>
<dbReference type="GO" id="GO:0006355">
    <property type="term" value="P:regulation of DNA-templated transcription"/>
    <property type="evidence" value="ECO:0007669"/>
    <property type="project" value="UniProtKB-UniRule"/>
</dbReference>
<dbReference type="AlphaFoldDB" id="A0A9E7GZD9"/>
<evidence type="ECO:0000259" key="8">
    <source>
        <dbReference type="PROSITE" id="PS50966"/>
    </source>
</evidence>
<dbReference type="OrthoDB" id="1927586at2759"/>
<keyword evidence="10" id="KW-1185">Reference proteome</keyword>
<dbReference type="GO" id="GO:0008270">
    <property type="term" value="F:zinc ion binding"/>
    <property type="evidence" value="ECO:0007669"/>
    <property type="project" value="UniProtKB-UniRule"/>
</dbReference>
<evidence type="ECO:0000256" key="6">
    <source>
        <dbReference type="RuleBase" id="RU367018"/>
    </source>
</evidence>
<sequence length="997" mass="112922">METIEVLVSPGRRPAVGPACPVPLPGERNPPRIGDKLVLDQLRGVGYVQSLISIFMESTRSEGDELIEDYVECLMSLDANARPCENDNSSLATHAEDPTSIPVGIIVQPIRELAPVGAEDNKEPTLGMEFESDEAAKSFYNDYARRLGFPFRVGRSRRSKGVEEVLIMKRFVCSKEGIYRKKPSSEGTRKRERISMREGCKAMMEVIRDSDRWVVSKLEKAHNHHLGTCSRVGYLRARGFIDTSDKASIVASDAMTLLRQNAFGEGGDAQGLLDYFKRMQADNPAFFYSIQVDNNSCVTNAFWADSKARTAYGYFGDAVVFDTTYKKNKYMMPFITFSGVNHHLQPVIFGCALLIDETEFSFIWLFETWLAAMGGRPPVSLVTDQNRAMAAAIAKVFPNTCHRFCKWLILSRSKQKLAHVYSAHPTLRGELEECVIKSETIEAFEARWASVIDKYDLRKNTWLQALFNIRQKWIPLYSKDTFFAEISSMQKLETMSDLYKKYFNTKTSLKVFLTQFELAMADRFEDEAQADFETLCTKPNLKTASPIEKQASAIYTRAVFNKFQEEFVESLGYNVYKIKDGATSKFSVTRDEDSLETFIVSYNAGKKTATCSCKNFEFSGILCRHVLGVFLMIDVRVLPKEYFLQRWTRNAKVGAIMNEHSAELQNTCQESITSRYNDLCRDAIRCAEKGATSVKIYKAAKDVLKKAYDNIIAFEKSTSKGVQRDVININEEITIDDAINDQSLQDPERKSSLMMLSVPSKPEAASQQKGRWYGTLMVTSPRQICYAVHHHVDIPVHYVCAFFFISLLNSTFTALELWINMSEPDPNLWIVKFGLWRLSRIPAYNVAVLSRMPCPRNKSQTSLELLKGRNKENSSYNCGTRRRRSLISHQNNGLRSCKHACVFGEQKKRLGDMIGEGTEDMEENWPSVSSNGSPSSPAPTFCPTPGSGRESIPAPLWARSEPVLQREELEEDDFPVSRCTRLMKSWGLVWKTLGVCR</sequence>
<evidence type="ECO:0000256" key="7">
    <source>
        <dbReference type="SAM" id="MobiDB-lite"/>
    </source>
</evidence>
<dbReference type="PROSITE" id="PS50966">
    <property type="entry name" value="ZF_SWIM"/>
    <property type="match status" value="1"/>
</dbReference>
<name>A0A9E7GZD9_9LILI</name>
<evidence type="ECO:0000256" key="3">
    <source>
        <dbReference type="ARBA" id="ARBA00022771"/>
    </source>
</evidence>
<organism evidence="9 10">
    <name type="scientific">Musa troglodytarum</name>
    <name type="common">fe'i banana</name>
    <dbReference type="NCBI Taxonomy" id="320322"/>
    <lineage>
        <taxon>Eukaryota</taxon>
        <taxon>Viridiplantae</taxon>
        <taxon>Streptophyta</taxon>
        <taxon>Embryophyta</taxon>
        <taxon>Tracheophyta</taxon>
        <taxon>Spermatophyta</taxon>
        <taxon>Magnoliopsida</taxon>
        <taxon>Liliopsida</taxon>
        <taxon>Zingiberales</taxon>
        <taxon>Musaceae</taxon>
        <taxon>Musa</taxon>
    </lineage>
</organism>
<feature type="compositionally biased region" description="Low complexity" evidence="7">
    <location>
        <begin position="926"/>
        <end position="935"/>
    </location>
</feature>
<dbReference type="InterPro" id="IPR018289">
    <property type="entry name" value="MULE_transposase_dom"/>
</dbReference>
<dbReference type="EMBL" id="CP097509">
    <property type="protein sequence ID" value="URE20874.1"/>
    <property type="molecule type" value="Genomic_DNA"/>
</dbReference>
<dbReference type="GO" id="GO:0003677">
    <property type="term" value="F:DNA binding"/>
    <property type="evidence" value="ECO:0007669"/>
    <property type="project" value="UniProtKB-KW"/>
</dbReference>
<dbReference type="SMART" id="SM00575">
    <property type="entry name" value="ZnF_PMZ"/>
    <property type="match status" value="1"/>
</dbReference>
<reference evidence="9" key="1">
    <citation type="submission" date="2022-05" db="EMBL/GenBank/DDBJ databases">
        <title>The Musa troglodytarum L. genome provides insights into the mechanism of non-climacteric behaviour and enrichment of carotenoids.</title>
        <authorList>
            <person name="Wang J."/>
        </authorList>
    </citation>
    <scope>NUCLEOTIDE SEQUENCE</scope>
    <source>
        <tissue evidence="9">Leaf</tissue>
    </source>
</reference>
<keyword evidence="9" id="KW-0238">DNA-binding</keyword>
<accession>A0A9E7GZD9</accession>
<evidence type="ECO:0000256" key="2">
    <source>
        <dbReference type="ARBA" id="ARBA00022723"/>
    </source>
</evidence>
<dbReference type="InterPro" id="IPR006564">
    <property type="entry name" value="Znf_PMZ"/>
</dbReference>
<evidence type="ECO:0000313" key="10">
    <source>
        <dbReference type="Proteomes" id="UP001055439"/>
    </source>
</evidence>
<feature type="domain" description="SWIM-type" evidence="8">
    <location>
        <begin position="598"/>
        <end position="634"/>
    </location>
</feature>
<keyword evidence="3 5" id="KW-0863">Zinc-finger</keyword>
<comment type="subcellular location">
    <subcellularLocation>
        <location evidence="6">Nucleus</location>
    </subcellularLocation>
</comment>
<gene>
    <name evidence="9" type="ORF">MUK42_23268</name>
</gene>
<protein>
    <recommendedName>
        <fullName evidence="6">Protein FAR1-RELATED SEQUENCE</fullName>
    </recommendedName>
</protein>
<evidence type="ECO:0000256" key="4">
    <source>
        <dbReference type="ARBA" id="ARBA00022833"/>
    </source>
</evidence>
<dbReference type="InterPro" id="IPR004330">
    <property type="entry name" value="FAR1_DNA_bnd_dom"/>
</dbReference>
<comment type="similarity">
    <text evidence="1 6">Belongs to the FHY3/FAR1 family.</text>
</comment>
<dbReference type="Pfam" id="PF10551">
    <property type="entry name" value="MULE"/>
    <property type="match status" value="1"/>
</dbReference>
<proteinExistence type="inferred from homology"/>
<dbReference type="InterPro" id="IPR007527">
    <property type="entry name" value="Znf_SWIM"/>
</dbReference>
<dbReference type="Pfam" id="PF03101">
    <property type="entry name" value="FAR1"/>
    <property type="match status" value="1"/>
</dbReference>
<dbReference type="GO" id="GO:0005634">
    <property type="term" value="C:nucleus"/>
    <property type="evidence" value="ECO:0007669"/>
    <property type="project" value="UniProtKB-SubCell"/>
</dbReference>
<dbReference type="Pfam" id="PF04434">
    <property type="entry name" value="SWIM"/>
    <property type="match status" value="1"/>
</dbReference>
<feature type="region of interest" description="Disordered" evidence="7">
    <location>
        <begin position="921"/>
        <end position="953"/>
    </location>
</feature>
<keyword evidence="4 6" id="KW-0862">Zinc</keyword>
<dbReference type="PANTHER" id="PTHR31669:SF293">
    <property type="entry name" value="PROTEIN FAR1-RELATED SEQUENCE"/>
    <property type="match status" value="1"/>
</dbReference>
<evidence type="ECO:0000256" key="5">
    <source>
        <dbReference type="PROSITE-ProRule" id="PRU00325"/>
    </source>
</evidence>